<accession>A0AA91D8T3</accession>
<organism evidence="3 4">
    <name type="scientific">Methylomonas koyamae</name>
    <dbReference type="NCBI Taxonomy" id="702114"/>
    <lineage>
        <taxon>Bacteria</taxon>
        <taxon>Pseudomonadati</taxon>
        <taxon>Pseudomonadota</taxon>
        <taxon>Gammaproteobacteria</taxon>
        <taxon>Methylococcales</taxon>
        <taxon>Methylococcaceae</taxon>
        <taxon>Methylomonas</taxon>
    </lineage>
</organism>
<keyword evidence="2" id="KW-1133">Transmembrane helix</keyword>
<feature type="compositionally biased region" description="Basic and acidic residues" evidence="1">
    <location>
        <begin position="47"/>
        <end position="56"/>
    </location>
</feature>
<evidence type="ECO:0000256" key="2">
    <source>
        <dbReference type="SAM" id="Phobius"/>
    </source>
</evidence>
<keyword evidence="4" id="KW-1185">Reference proteome</keyword>
<comment type="caution">
    <text evidence="3">The sequence shown here is derived from an EMBL/GenBank/DDBJ whole genome shotgun (WGS) entry which is preliminary data.</text>
</comment>
<evidence type="ECO:0000313" key="4">
    <source>
        <dbReference type="Proteomes" id="UP000077734"/>
    </source>
</evidence>
<dbReference type="EMBL" id="LUUL01000141">
    <property type="protein sequence ID" value="OAI21444.1"/>
    <property type="molecule type" value="Genomic_DNA"/>
</dbReference>
<gene>
    <name evidence="3" type="ORF">A1356_21065</name>
</gene>
<dbReference type="AlphaFoldDB" id="A0AA91D8T3"/>
<dbReference type="Proteomes" id="UP000077734">
    <property type="component" value="Unassembled WGS sequence"/>
</dbReference>
<keyword evidence="2" id="KW-0812">Transmembrane</keyword>
<reference evidence="3 4" key="1">
    <citation type="submission" date="2016-03" db="EMBL/GenBank/DDBJ databases">
        <authorList>
            <person name="Heylen K."/>
            <person name="De Vos P."/>
            <person name="Vekeman B."/>
        </authorList>
    </citation>
    <scope>NUCLEOTIDE SEQUENCE [LARGE SCALE GENOMIC DNA]</scope>
    <source>
        <strain evidence="3 4">R-49807</strain>
    </source>
</reference>
<name>A0AA91D8T3_9GAMM</name>
<feature type="transmembrane region" description="Helical" evidence="2">
    <location>
        <begin position="246"/>
        <end position="267"/>
    </location>
</feature>
<evidence type="ECO:0000313" key="3">
    <source>
        <dbReference type="EMBL" id="OAI21444.1"/>
    </source>
</evidence>
<proteinExistence type="predicted"/>
<evidence type="ECO:0000256" key="1">
    <source>
        <dbReference type="SAM" id="MobiDB-lite"/>
    </source>
</evidence>
<sequence>MGILVSFGLEANNQTVKPTSYKENAEVKNPANDVKNNAADPLNNQVSHKDGADKQGESGPVQNASLSRVALPQQGYVTIDSVLAGRMTRPSAYQAGFARESGLGVPPYFQSGVGTFYEDVLDSVRDTIGDTAYSKLLWTYYDIKEIDKLIYAKMAQYDFSRSVVAEGYRGINGLNHQFGASMMVGNSLGASNGNAMFQDDMVKAVSGSNGKAVLNIPEQNFGNIEHDTIDNSYFAFILRIMTIKNIIYAMLAVFLSGLLLRVVRFFIKQDLS</sequence>
<keyword evidence="2" id="KW-0472">Membrane</keyword>
<protein>
    <submittedName>
        <fullName evidence="3">Uncharacterized protein</fullName>
    </submittedName>
</protein>
<feature type="region of interest" description="Disordered" evidence="1">
    <location>
        <begin position="14"/>
        <end position="61"/>
    </location>
</feature>